<name>A0A157SDA7_9BORD</name>
<dbReference type="PATRIC" id="fig|123899.6.peg.1220"/>
<dbReference type="PROSITE" id="PS50110">
    <property type="entry name" value="RESPONSE_REGULATORY"/>
    <property type="match status" value="1"/>
</dbReference>
<dbReference type="InterPro" id="IPR039420">
    <property type="entry name" value="WalR-like"/>
</dbReference>
<dbReference type="RefSeq" id="WP_025513355.1">
    <property type="nucleotide sequence ID" value="NZ_CP016340.1"/>
</dbReference>
<evidence type="ECO:0000256" key="5">
    <source>
        <dbReference type="PROSITE-ProRule" id="PRU01091"/>
    </source>
</evidence>
<dbReference type="GO" id="GO:0000156">
    <property type="term" value="F:phosphorelay response regulator activity"/>
    <property type="evidence" value="ECO:0007669"/>
    <property type="project" value="TreeGrafter"/>
</dbReference>
<feature type="DNA-binding region" description="OmpR/PhoB-type" evidence="5">
    <location>
        <begin position="127"/>
        <end position="226"/>
    </location>
</feature>
<dbReference type="SMART" id="SM00862">
    <property type="entry name" value="Trans_reg_C"/>
    <property type="match status" value="1"/>
</dbReference>
<evidence type="ECO:0000259" key="6">
    <source>
        <dbReference type="PROSITE" id="PS50110"/>
    </source>
</evidence>
<dbReference type="GO" id="GO:0005829">
    <property type="term" value="C:cytosol"/>
    <property type="evidence" value="ECO:0007669"/>
    <property type="project" value="TreeGrafter"/>
</dbReference>
<evidence type="ECO:0000256" key="2">
    <source>
        <dbReference type="ARBA" id="ARBA00023012"/>
    </source>
</evidence>
<evidence type="ECO:0000259" key="7">
    <source>
        <dbReference type="PROSITE" id="PS51755"/>
    </source>
</evidence>
<evidence type="ECO:0000256" key="1">
    <source>
        <dbReference type="ARBA" id="ARBA00022553"/>
    </source>
</evidence>
<dbReference type="SUPFAM" id="SSF52172">
    <property type="entry name" value="CheY-like"/>
    <property type="match status" value="1"/>
</dbReference>
<dbReference type="SMART" id="SM00448">
    <property type="entry name" value="REC"/>
    <property type="match status" value="1"/>
</dbReference>
<feature type="modified residue" description="4-aspartylphosphate" evidence="4">
    <location>
        <position position="51"/>
    </location>
</feature>
<evidence type="ECO:0000313" key="9">
    <source>
        <dbReference type="Proteomes" id="UP000076825"/>
    </source>
</evidence>
<dbReference type="Pfam" id="PF00486">
    <property type="entry name" value="Trans_reg_C"/>
    <property type="match status" value="1"/>
</dbReference>
<dbReference type="Gene3D" id="6.10.250.690">
    <property type="match status" value="1"/>
</dbReference>
<dbReference type="PROSITE" id="PS51755">
    <property type="entry name" value="OMPR_PHOB"/>
    <property type="match status" value="1"/>
</dbReference>
<evidence type="ECO:0000313" key="8">
    <source>
        <dbReference type="EMBL" id="SAI68422.1"/>
    </source>
</evidence>
<dbReference type="PANTHER" id="PTHR48111:SF40">
    <property type="entry name" value="PHOSPHATE REGULON TRANSCRIPTIONAL REGULATORY PROTEIN PHOB"/>
    <property type="match status" value="1"/>
</dbReference>
<evidence type="ECO:0000256" key="4">
    <source>
        <dbReference type="PROSITE-ProRule" id="PRU00169"/>
    </source>
</evidence>
<dbReference type="InterPro" id="IPR001867">
    <property type="entry name" value="OmpR/PhoB-type_DNA-bd"/>
</dbReference>
<keyword evidence="2" id="KW-0902">Two-component regulatory system</keyword>
<dbReference type="OrthoDB" id="9802426at2"/>
<keyword evidence="3 5" id="KW-0238">DNA-binding</keyword>
<organism evidence="8 9">
    <name type="scientific">Bordetella trematum</name>
    <dbReference type="NCBI Taxonomy" id="123899"/>
    <lineage>
        <taxon>Bacteria</taxon>
        <taxon>Pseudomonadati</taxon>
        <taxon>Pseudomonadota</taxon>
        <taxon>Betaproteobacteria</taxon>
        <taxon>Burkholderiales</taxon>
        <taxon>Alcaligenaceae</taxon>
        <taxon>Bordetella</taxon>
    </lineage>
</organism>
<protein>
    <submittedName>
        <fullName evidence="8">Two-component response regulator</fullName>
    </submittedName>
</protein>
<dbReference type="InterPro" id="IPR036388">
    <property type="entry name" value="WH-like_DNA-bd_sf"/>
</dbReference>
<dbReference type="EMBL" id="LT546645">
    <property type="protein sequence ID" value="SAI68422.1"/>
    <property type="molecule type" value="Genomic_DNA"/>
</dbReference>
<dbReference type="InterPro" id="IPR001789">
    <property type="entry name" value="Sig_transdc_resp-reg_receiver"/>
</dbReference>
<feature type="domain" description="Response regulatory" evidence="6">
    <location>
        <begin position="2"/>
        <end position="117"/>
    </location>
</feature>
<dbReference type="CDD" id="cd17574">
    <property type="entry name" value="REC_OmpR"/>
    <property type="match status" value="1"/>
</dbReference>
<dbReference type="KEGG" id="btrm:SAMEA390648701246"/>
<dbReference type="Gene3D" id="1.10.10.10">
    <property type="entry name" value="Winged helix-like DNA-binding domain superfamily/Winged helix DNA-binding domain"/>
    <property type="match status" value="1"/>
</dbReference>
<proteinExistence type="predicted"/>
<sequence>MRIASLEDDLDQAQQIQRLLQEAGYECRSFQQSQDLLAALREETFDLILVDWHLPDMDGDDVVRHLRSRHGLSLPIIFVTSRNLEEDLVEGLSAGADDYIVKPLRPGELLARVAALLRRAQPSSQDAQAFEIGPYAVDPVHHVIKLHGQPVPLAPKEYELALLFLRNIGRLLSRDLLAESVWNREIPPTSRTLDTHLSNIRQKLQLRPQNGLRLTSSYALGYRLELVTPPSTPPSH</sequence>
<gene>
    <name evidence="8" type="primary">regX3_1</name>
    <name evidence="8" type="ORF">SAMEA3906487_01246</name>
</gene>
<dbReference type="GO" id="GO:0032993">
    <property type="term" value="C:protein-DNA complex"/>
    <property type="evidence" value="ECO:0007669"/>
    <property type="project" value="TreeGrafter"/>
</dbReference>
<dbReference type="GeneID" id="56591462"/>
<dbReference type="PANTHER" id="PTHR48111">
    <property type="entry name" value="REGULATOR OF RPOS"/>
    <property type="match status" value="1"/>
</dbReference>
<dbReference type="Pfam" id="PF00072">
    <property type="entry name" value="Response_reg"/>
    <property type="match status" value="1"/>
</dbReference>
<evidence type="ECO:0000256" key="3">
    <source>
        <dbReference type="ARBA" id="ARBA00023125"/>
    </source>
</evidence>
<dbReference type="InterPro" id="IPR011006">
    <property type="entry name" value="CheY-like_superfamily"/>
</dbReference>
<accession>A0A157SDA7</accession>
<dbReference type="CDD" id="cd00383">
    <property type="entry name" value="trans_reg_C"/>
    <property type="match status" value="1"/>
</dbReference>
<dbReference type="Proteomes" id="UP000076825">
    <property type="component" value="Chromosome 1"/>
</dbReference>
<feature type="domain" description="OmpR/PhoB-type" evidence="7">
    <location>
        <begin position="127"/>
        <end position="226"/>
    </location>
</feature>
<keyword evidence="9" id="KW-1185">Reference proteome</keyword>
<dbReference type="STRING" id="123899.SAMEA3906487_01246"/>
<dbReference type="eggNOG" id="COG0745">
    <property type="taxonomic scope" value="Bacteria"/>
</dbReference>
<dbReference type="Gene3D" id="3.40.50.2300">
    <property type="match status" value="1"/>
</dbReference>
<dbReference type="AlphaFoldDB" id="A0A157SDA7"/>
<reference evidence="8 9" key="1">
    <citation type="submission" date="2016-04" db="EMBL/GenBank/DDBJ databases">
        <authorList>
            <consortium name="Pathogen Informatics"/>
        </authorList>
    </citation>
    <scope>NUCLEOTIDE SEQUENCE [LARGE SCALE GENOMIC DNA]</scope>
    <source>
        <strain evidence="8 9">H044680328</strain>
    </source>
</reference>
<dbReference type="GO" id="GO:0006355">
    <property type="term" value="P:regulation of DNA-templated transcription"/>
    <property type="evidence" value="ECO:0007669"/>
    <property type="project" value="InterPro"/>
</dbReference>
<dbReference type="GO" id="GO:0000976">
    <property type="term" value="F:transcription cis-regulatory region binding"/>
    <property type="evidence" value="ECO:0007669"/>
    <property type="project" value="TreeGrafter"/>
</dbReference>
<keyword evidence="1 4" id="KW-0597">Phosphoprotein</keyword>